<dbReference type="AlphaFoldDB" id="A0A2P5YXY0"/>
<name>A0A2P5YXY0_GOSBA</name>
<sequence>MRLEEDTPVVVEVGLHNHSVQRRGYRGGRARHGSCREPFPVELQVPNTQRCQKVKPPYELDDGGVVAETSPPTRLTGLGGLRRVGSMLSFDHPHVKHTRDALWRHLTDNSKGKCLCRRVKETEVPCQSSHIGTNGDDSSPMPLRLIANSESNEIGKVKGAVSVDDAGALSPSCQGVSKDSVQGRSNSELILQDGTRPFKDC</sequence>
<evidence type="ECO:0000313" key="2">
    <source>
        <dbReference type="EMBL" id="PPS20466.1"/>
    </source>
</evidence>
<evidence type="ECO:0000313" key="3">
    <source>
        <dbReference type="Proteomes" id="UP000239757"/>
    </source>
</evidence>
<dbReference type="Proteomes" id="UP000239757">
    <property type="component" value="Unassembled WGS sequence"/>
</dbReference>
<reference evidence="2 3" key="1">
    <citation type="submission" date="2015-01" db="EMBL/GenBank/DDBJ databases">
        <title>Genome of allotetraploid Gossypium barbadense reveals genomic plasticity and fiber elongation in cotton evolution.</title>
        <authorList>
            <person name="Chen X."/>
            <person name="Liu X."/>
            <person name="Zhao B."/>
            <person name="Zheng H."/>
            <person name="Hu Y."/>
            <person name="Lu G."/>
            <person name="Yang C."/>
            <person name="Chen J."/>
            <person name="Shan C."/>
            <person name="Zhang L."/>
            <person name="Zhou Y."/>
            <person name="Wang L."/>
            <person name="Guo W."/>
            <person name="Bai Y."/>
            <person name="Ruan J."/>
            <person name="Shangguan X."/>
            <person name="Mao Y."/>
            <person name="Jiang J."/>
            <person name="Zhu Y."/>
            <person name="Lei J."/>
            <person name="Kang H."/>
            <person name="Chen S."/>
            <person name="He X."/>
            <person name="Wang R."/>
            <person name="Wang Y."/>
            <person name="Chen J."/>
            <person name="Wang L."/>
            <person name="Yu S."/>
            <person name="Wang B."/>
            <person name="Wei J."/>
            <person name="Song S."/>
            <person name="Lu X."/>
            <person name="Gao Z."/>
            <person name="Gu W."/>
            <person name="Deng X."/>
            <person name="Ma D."/>
            <person name="Wang S."/>
            <person name="Liang W."/>
            <person name="Fang L."/>
            <person name="Cai C."/>
            <person name="Zhu X."/>
            <person name="Zhou B."/>
            <person name="Zhang Y."/>
            <person name="Chen Z."/>
            <person name="Xu S."/>
            <person name="Zhu R."/>
            <person name="Wang S."/>
            <person name="Zhang T."/>
            <person name="Zhao G."/>
        </authorList>
    </citation>
    <scope>NUCLEOTIDE SEQUENCE [LARGE SCALE GENOMIC DNA]</scope>
    <source>
        <strain evidence="3">cv. Xinhai21</strain>
        <tissue evidence="2">Leaf</tissue>
    </source>
</reference>
<evidence type="ECO:0000256" key="1">
    <source>
        <dbReference type="SAM" id="MobiDB-lite"/>
    </source>
</evidence>
<accession>A0A2P5YXY0</accession>
<feature type="region of interest" description="Disordered" evidence="1">
    <location>
        <begin position="168"/>
        <end position="201"/>
    </location>
</feature>
<dbReference type="EMBL" id="KZ662697">
    <property type="protein sequence ID" value="PPS20466.1"/>
    <property type="molecule type" value="Genomic_DNA"/>
</dbReference>
<gene>
    <name evidence="2" type="ORF">GOBAR_AA00118</name>
</gene>
<organism evidence="2 3">
    <name type="scientific">Gossypium barbadense</name>
    <name type="common">Sea Island cotton</name>
    <name type="synonym">Hibiscus barbadensis</name>
    <dbReference type="NCBI Taxonomy" id="3634"/>
    <lineage>
        <taxon>Eukaryota</taxon>
        <taxon>Viridiplantae</taxon>
        <taxon>Streptophyta</taxon>
        <taxon>Embryophyta</taxon>
        <taxon>Tracheophyta</taxon>
        <taxon>Spermatophyta</taxon>
        <taxon>Magnoliopsida</taxon>
        <taxon>eudicotyledons</taxon>
        <taxon>Gunneridae</taxon>
        <taxon>Pentapetalae</taxon>
        <taxon>rosids</taxon>
        <taxon>malvids</taxon>
        <taxon>Malvales</taxon>
        <taxon>Malvaceae</taxon>
        <taxon>Malvoideae</taxon>
        <taxon>Gossypium</taxon>
    </lineage>
</organism>
<feature type="compositionally biased region" description="Polar residues" evidence="1">
    <location>
        <begin position="171"/>
        <end position="189"/>
    </location>
</feature>
<protein>
    <submittedName>
        <fullName evidence="2">Uncharacterized protein</fullName>
    </submittedName>
</protein>
<proteinExistence type="predicted"/>